<feature type="transmembrane region" description="Helical" evidence="1">
    <location>
        <begin position="368"/>
        <end position="393"/>
    </location>
</feature>
<proteinExistence type="predicted"/>
<gene>
    <name evidence="2" type="ORF">HELGO_WM73367</name>
</gene>
<feature type="transmembrane region" description="Helical" evidence="1">
    <location>
        <begin position="21"/>
        <end position="43"/>
    </location>
</feature>
<dbReference type="Pfam" id="PF05940">
    <property type="entry name" value="NnrS"/>
    <property type="match status" value="1"/>
</dbReference>
<reference evidence="2" key="1">
    <citation type="submission" date="2020-01" db="EMBL/GenBank/DDBJ databases">
        <authorList>
            <person name="Meier V. D."/>
            <person name="Meier V D."/>
        </authorList>
    </citation>
    <scope>NUCLEOTIDE SEQUENCE</scope>
    <source>
        <strain evidence="2">HLG_WM_MAG_08</strain>
    </source>
</reference>
<protein>
    <submittedName>
        <fullName evidence="2">NnrS protein involved in response to NO</fullName>
    </submittedName>
</protein>
<name>A0A6S6SK18_9GAMM</name>
<keyword evidence="1" id="KW-1133">Transmembrane helix</keyword>
<evidence type="ECO:0000313" key="2">
    <source>
        <dbReference type="EMBL" id="CAA6803148.1"/>
    </source>
</evidence>
<accession>A0A6S6SK18</accession>
<feature type="transmembrane region" description="Helical" evidence="1">
    <location>
        <begin position="175"/>
        <end position="196"/>
    </location>
</feature>
<evidence type="ECO:0000256" key="1">
    <source>
        <dbReference type="SAM" id="Phobius"/>
    </source>
</evidence>
<dbReference type="InterPro" id="IPR010266">
    <property type="entry name" value="NnrS"/>
</dbReference>
<keyword evidence="1" id="KW-0812">Transmembrane</keyword>
<feature type="transmembrane region" description="Helical" evidence="1">
    <location>
        <begin position="145"/>
        <end position="169"/>
    </location>
</feature>
<feature type="transmembrane region" description="Helical" evidence="1">
    <location>
        <begin position="92"/>
        <end position="109"/>
    </location>
</feature>
<organism evidence="2">
    <name type="scientific">uncultured Thiotrichaceae bacterium</name>
    <dbReference type="NCBI Taxonomy" id="298394"/>
    <lineage>
        <taxon>Bacteria</taxon>
        <taxon>Pseudomonadati</taxon>
        <taxon>Pseudomonadota</taxon>
        <taxon>Gammaproteobacteria</taxon>
        <taxon>Thiotrichales</taxon>
        <taxon>Thiotrichaceae</taxon>
        <taxon>environmental samples</taxon>
    </lineage>
</organism>
<dbReference type="AlphaFoldDB" id="A0A6S6SK18"/>
<feature type="transmembrane region" description="Helical" evidence="1">
    <location>
        <begin position="216"/>
        <end position="236"/>
    </location>
</feature>
<feature type="transmembrane region" description="Helical" evidence="1">
    <location>
        <begin position="115"/>
        <end position="133"/>
    </location>
</feature>
<keyword evidence="1" id="KW-0472">Membrane</keyword>
<feature type="transmembrane region" description="Helical" evidence="1">
    <location>
        <begin position="242"/>
        <end position="262"/>
    </location>
</feature>
<dbReference type="EMBL" id="CACVAV010000055">
    <property type="protein sequence ID" value="CAA6803148.1"/>
    <property type="molecule type" value="Genomic_DNA"/>
</dbReference>
<feature type="transmembrane region" description="Helical" evidence="1">
    <location>
        <begin position="274"/>
        <end position="298"/>
    </location>
</feature>
<feature type="transmembrane region" description="Helical" evidence="1">
    <location>
        <begin position="63"/>
        <end position="80"/>
    </location>
</feature>
<feature type="transmembrane region" description="Helical" evidence="1">
    <location>
        <begin position="304"/>
        <end position="327"/>
    </location>
</feature>
<sequence length="402" mass="45039">MLTFEPTHQGRYAFMQLGFRPFFFAAITGAVLLGIIWSIIYSFNGQLLRNDYPIISWHAHEMIFAYALAVVSGFLLTAVRNWTGIQTVNGKPLLILALLWLTGRILPFIPDLPFWYLALHEALFLGLVLFFAGQPIVQKRQWQQMAILGKLFLFIPASLLFHLGLMGVLASGKELGIYLALYTLIALILTMGRRVIPSFIENAIGGGFQAKNNNWLDRLSLGLFLVFLVAELYALASSNSTAVFLGGMIALTLFVLHAFRLFGWHHRHLWQHPLLWSLYLAYAWITIGFLLKFLVVAINYNPWAAVHAFGYGGIGLITAGMMARVTLGHTGRNVFAAPAILPLVFGLLTVGTVLRVIMVWLLPEYYQIWILAAQIIWVVAFGVLLVVYAPMLIKARVDGRYG</sequence>
<feature type="transmembrane region" description="Helical" evidence="1">
    <location>
        <begin position="339"/>
        <end position="362"/>
    </location>
</feature>